<dbReference type="AlphaFoldDB" id="A0A418NFA3"/>
<comment type="similarity">
    <text evidence="1">Belongs to the CutA family.</text>
</comment>
<dbReference type="InterPro" id="IPR004323">
    <property type="entry name" value="Ion_tolerance_CutA"/>
</dbReference>
<dbReference type="OrthoDB" id="37622at2"/>
<name>A0A418NFA3_9SPHN</name>
<dbReference type="SUPFAM" id="SSF54913">
    <property type="entry name" value="GlnB-like"/>
    <property type="match status" value="1"/>
</dbReference>
<dbReference type="GO" id="GO:0010038">
    <property type="term" value="P:response to metal ion"/>
    <property type="evidence" value="ECO:0007669"/>
    <property type="project" value="InterPro"/>
</dbReference>
<gene>
    <name evidence="2" type="ORF">D2V04_16800</name>
</gene>
<sequence>MSALVWCPCPDEETAKSLARTLVEEKLAGCGNVVGPMQSVFCWQGKVDEAREFGLLLKTDARLLEQAVARLEQAHPYDEPAVLGWRCDAAGEATQAWLAALAGPGT</sequence>
<dbReference type="EMBL" id="QXFK01000019">
    <property type="protein sequence ID" value="RIV75914.1"/>
    <property type="molecule type" value="Genomic_DNA"/>
</dbReference>
<dbReference type="PANTHER" id="PTHR23419">
    <property type="entry name" value="DIVALENT CATION TOLERANCE CUTA-RELATED"/>
    <property type="match status" value="1"/>
</dbReference>
<dbReference type="Pfam" id="PF03091">
    <property type="entry name" value="CutA1"/>
    <property type="match status" value="1"/>
</dbReference>
<organism evidence="2 3">
    <name type="scientific">Pelagerythrobacter aerophilus</name>
    <dbReference type="NCBI Taxonomy" id="2306995"/>
    <lineage>
        <taxon>Bacteria</taxon>
        <taxon>Pseudomonadati</taxon>
        <taxon>Pseudomonadota</taxon>
        <taxon>Alphaproteobacteria</taxon>
        <taxon>Sphingomonadales</taxon>
        <taxon>Erythrobacteraceae</taxon>
        <taxon>Pelagerythrobacter</taxon>
    </lineage>
</organism>
<dbReference type="PANTHER" id="PTHR23419:SF8">
    <property type="entry name" value="FI09726P"/>
    <property type="match status" value="1"/>
</dbReference>
<dbReference type="GO" id="GO:0005507">
    <property type="term" value="F:copper ion binding"/>
    <property type="evidence" value="ECO:0007669"/>
    <property type="project" value="TreeGrafter"/>
</dbReference>
<dbReference type="Gene3D" id="3.30.70.120">
    <property type="match status" value="1"/>
</dbReference>
<accession>A0A418NFA3</accession>
<dbReference type="InterPro" id="IPR015867">
    <property type="entry name" value="N-reg_PII/ATP_PRibTrfase_C"/>
</dbReference>
<evidence type="ECO:0000313" key="2">
    <source>
        <dbReference type="EMBL" id="RIV75914.1"/>
    </source>
</evidence>
<evidence type="ECO:0000313" key="3">
    <source>
        <dbReference type="Proteomes" id="UP000285092"/>
    </source>
</evidence>
<dbReference type="RefSeq" id="WP_119514837.1">
    <property type="nucleotide sequence ID" value="NZ_QXFK01000019.1"/>
</dbReference>
<keyword evidence="3" id="KW-1185">Reference proteome</keyword>
<dbReference type="InterPro" id="IPR011322">
    <property type="entry name" value="N-reg_PII-like_a/b"/>
</dbReference>
<comment type="caution">
    <text evidence="2">The sequence shown here is derived from an EMBL/GenBank/DDBJ whole genome shotgun (WGS) entry which is preliminary data.</text>
</comment>
<proteinExistence type="inferred from homology"/>
<protein>
    <submittedName>
        <fullName evidence="2">Divalent-cation tolerance protein CutA</fullName>
    </submittedName>
</protein>
<dbReference type="Proteomes" id="UP000285092">
    <property type="component" value="Unassembled WGS sequence"/>
</dbReference>
<reference evidence="2 3" key="1">
    <citation type="submission" date="2018-08" db="EMBL/GenBank/DDBJ databases">
        <title>Altererythrobacter sp.Ery1 and Ery12, the genome sequencing of novel strains in genus Alterythrobacter.</title>
        <authorList>
            <person name="Cheng H."/>
            <person name="Wu Y.-H."/>
            <person name="Fang C."/>
            <person name="Xu X.-W."/>
        </authorList>
    </citation>
    <scope>NUCLEOTIDE SEQUENCE [LARGE SCALE GENOMIC DNA]</scope>
    <source>
        <strain evidence="2 3">Ery1</strain>
    </source>
</reference>
<evidence type="ECO:0000256" key="1">
    <source>
        <dbReference type="ARBA" id="ARBA00010169"/>
    </source>
</evidence>